<evidence type="ECO:0000313" key="3">
    <source>
        <dbReference type="Proteomes" id="UP001177023"/>
    </source>
</evidence>
<dbReference type="EMBL" id="CATQJA010002710">
    <property type="protein sequence ID" value="CAJ0587450.1"/>
    <property type="molecule type" value="Genomic_DNA"/>
</dbReference>
<dbReference type="Proteomes" id="UP001177023">
    <property type="component" value="Unassembled WGS sequence"/>
</dbReference>
<reference evidence="2" key="1">
    <citation type="submission" date="2023-06" db="EMBL/GenBank/DDBJ databases">
        <authorList>
            <person name="Delattre M."/>
        </authorList>
    </citation>
    <scope>NUCLEOTIDE SEQUENCE</scope>
    <source>
        <strain evidence="2">AF72</strain>
    </source>
</reference>
<keyword evidence="3" id="KW-1185">Reference proteome</keyword>
<protein>
    <submittedName>
        <fullName evidence="2">Uncharacterized protein</fullName>
    </submittedName>
</protein>
<feature type="non-terminal residue" evidence="2">
    <location>
        <position position="77"/>
    </location>
</feature>
<feature type="region of interest" description="Disordered" evidence="1">
    <location>
        <begin position="1"/>
        <end position="33"/>
    </location>
</feature>
<dbReference type="AlphaFoldDB" id="A0AA36GDX4"/>
<sequence>MNPSYPHPNAQSGQQPAPPGFSQQTYSDSTPPTTASCAYPGCYMVGPHVHPPSASAPNFDYAEQHKYQAPPVYQPYQ</sequence>
<gene>
    <name evidence="2" type="ORF">MSPICULIGERA_LOCUS25417</name>
</gene>
<evidence type="ECO:0000256" key="1">
    <source>
        <dbReference type="SAM" id="MobiDB-lite"/>
    </source>
</evidence>
<organism evidence="2 3">
    <name type="scientific">Mesorhabditis spiculigera</name>
    <dbReference type="NCBI Taxonomy" id="96644"/>
    <lineage>
        <taxon>Eukaryota</taxon>
        <taxon>Metazoa</taxon>
        <taxon>Ecdysozoa</taxon>
        <taxon>Nematoda</taxon>
        <taxon>Chromadorea</taxon>
        <taxon>Rhabditida</taxon>
        <taxon>Rhabditina</taxon>
        <taxon>Rhabditomorpha</taxon>
        <taxon>Rhabditoidea</taxon>
        <taxon>Rhabditidae</taxon>
        <taxon>Mesorhabditinae</taxon>
        <taxon>Mesorhabditis</taxon>
    </lineage>
</organism>
<evidence type="ECO:0000313" key="2">
    <source>
        <dbReference type="EMBL" id="CAJ0587450.1"/>
    </source>
</evidence>
<comment type="caution">
    <text evidence="2">The sequence shown here is derived from an EMBL/GenBank/DDBJ whole genome shotgun (WGS) entry which is preliminary data.</text>
</comment>
<proteinExistence type="predicted"/>
<name>A0AA36GDX4_9BILA</name>
<accession>A0AA36GDX4</accession>